<dbReference type="EMBL" id="JANAKN010000120">
    <property type="protein sequence ID" value="MCQ3024059.1"/>
    <property type="molecule type" value="Genomic_DNA"/>
</dbReference>
<gene>
    <name evidence="1" type="ORF">NLO85_26815</name>
</gene>
<comment type="caution">
    <text evidence="1">The sequence shown here is derived from an EMBL/GenBank/DDBJ whole genome shotgun (WGS) entry which is preliminary data.</text>
</comment>
<protein>
    <recommendedName>
        <fullName evidence="3">Integrase catalytic domain-containing protein</fullName>
    </recommendedName>
</protein>
<organism evidence="1 2">
    <name type="scientific">Pseudomonas savastanoi</name>
    <name type="common">Pseudomonas syringae pv. savastanoi</name>
    <dbReference type="NCBI Taxonomy" id="29438"/>
    <lineage>
        <taxon>Bacteria</taxon>
        <taxon>Pseudomonadati</taxon>
        <taxon>Pseudomonadota</taxon>
        <taxon>Gammaproteobacteria</taxon>
        <taxon>Pseudomonadales</taxon>
        <taxon>Pseudomonadaceae</taxon>
        <taxon>Pseudomonas</taxon>
    </lineage>
</organism>
<evidence type="ECO:0000313" key="1">
    <source>
        <dbReference type="EMBL" id="MCQ3024059.1"/>
    </source>
</evidence>
<proteinExistence type="predicted"/>
<evidence type="ECO:0000313" key="2">
    <source>
        <dbReference type="Proteomes" id="UP001206018"/>
    </source>
</evidence>
<reference evidence="1" key="1">
    <citation type="submission" date="2022-07" db="EMBL/GenBank/DDBJ databases">
        <title>The diversity of lipopeptides in the P. syringae complex parallels phylogeny and sheds light on structural diversification during evolutionary history.</title>
        <authorList>
            <person name="Bricout A."/>
            <person name="Morris C.E."/>
            <person name="Chandeysson C."/>
            <person name="Duban M."/>
            <person name="Boistel C."/>
            <person name="Chataigne G."/>
            <person name="Lecouturier D."/>
            <person name="Jacques P."/>
            <person name="Leclere V."/>
            <person name="Rochex A."/>
        </authorList>
    </citation>
    <scope>NUCLEOTIDE SEQUENCE</scope>
    <source>
        <strain evidence="1">LYR0002</strain>
    </source>
</reference>
<accession>A0AAW5J955</accession>
<dbReference type="Proteomes" id="UP001206018">
    <property type="component" value="Unassembled WGS sequence"/>
</dbReference>
<sequence length="321" mass="36678">MNTDPVYKVVVLDVLAYKKDRATMIGRPFLVLMLDPICGCVLNKTIEVTESPSDTLAGAMRSWRPAQHASIFVVDDGRAFRSTSLIDAAKRAGIQIQHRLRKTQSTVEHAFMHIIPWTKTWQVGNEESTHLTLAEIQRRVSIKIANHNKEIRKVKQIRRPDPLYKVAGIGIPHSIRRAYYSVVQSTLECGFDTEQVSFIWQTSSHAYSAGQLHMMFEEIVEKFHSTKMYHDYYHTDVTHLQSLFQPPVNILEGEGAVAIRALARVKDQYDKKAFIWIDDFDWIRPIGSWADLTYALLEKLVKDGLATKSLRCKLLARDLGL</sequence>
<dbReference type="AlphaFoldDB" id="A0AAW5J955"/>
<evidence type="ECO:0008006" key="3">
    <source>
        <dbReference type="Google" id="ProtNLM"/>
    </source>
</evidence>
<dbReference type="RefSeq" id="WP_255884940.1">
    <property type="nucleotide sequence ID" value="NZ_JANAKN010000120.1"/>
</dbReference>
<name>A0AAW5J955_PSESS</name>